<gene>
    <name evidence="1" type="ORF">R50_0063</name>
</gene>
<evidence type="ECO:0000313" key="2">
    <source>
        <dbReference type="Proteomes" id="UP000503399"/>
    </source>
</evidence>
<sequence length="56" mass="6467">MRKVLTHECQSETRSASLRELADRGVIRPIPPDQALAGSRRLQERLPRVFDALRRL</sequence>
<dbReference type="AlphaFoldDB" id="A0A6F8ZD83"/>
<dbReference type="KEGG" id="hfv:R50_0063"/>
<dbReference type="EMBL" id="LR778114">
    <property type="protein sequence ID" value="CAB1127569.1"/>
    <property type="molecule type" value="Genomic_DNA"/>
</dbReference>
<proteinExistence type="predicted"/>
<keyword evidence="2" id="KW-1185">Reference proteome</keyword>
<accession>A0A6F8ZD83</accession>
<reference evidence="1 2" key="1">
    <citation type="submission" date="2020-02" db="EMBL/GenBank/DDBJ databases">
        <authorList>
            <person name="Hogendoorn C."/>
        </authorList>
    </citation>
    <scope>NUCLEOTIDE SEQUENCE [LARGE SCALE GENOMIC DNA]</scope>
    <source>
        <strain evidence="1">R501</strain>
    </source>
</reference>
<dbReference type="Proteomes" id="UP000503399">
    <property type="component" value="Chromosome"/>
</dbReference>
<evidence type="ECO:0000313" key="1">
    <source>
        <dbReference type="EMBL" id="CAB1127569.1"/>
    </source>
</evidence>
<protein>
    <submittedName>
        <fullName evidence="1">Uncharacterized protein</fullName>
    </submittedName>
</protein>
<organism evidence="1 2">
    <name type="scientific">Candidatus Hydrogenisulfobacillus filiaventi</name>
    <dbReference type="NCBI Taxonomy" id="2707344"/>
    <lineage>
        <taxon>Bacteria</taxon>
        <taxon>Bacillati</taxon>
        <taxon>Bacillota</taxon>
        <taxon>Clostridia</taxon>
        <taxon>Eubacteriales</taxon>
        <taxon>Clostridiales Family XVII. Incertae Sedis</taxon>
        <taxon>Candidatus Hydrogenisulfobacillus</taxon>
    </lineage>
</organism>
<name>A0A6F8ZD83_9FIRM</name>